<protein>
    <submittedName>
        <fullName evidence="1">Uncharacterized protein</fullName>
    </submittedName>
</protein>
<dbReference type="STRING" id="314230.DSM3645_27513"/>
<comment type="caution">
    <text evidence="1">The sequence shown here is derived from an EMBL/GenBank/DDBJ whole genome shotgun (WGS) entry which is preliminary data.</text>
</comment>
<dbReference type="EMBL" id="AANZ01000017">
    <property type="protein sequence ID" value="EAQ78901.1"/>
    <property type="molecule type" value="Genomic_DNA"/>
</dbReference>
<organism evidence="1 2">
    <name type="scientific">Blastopirellula marina DSM 3645</name>
    <dbReference type="NCBI Taxonomy" id="314230"/>
    <lineage>
        <taxon>Bacteria</taxon>
        <taxon>Pseudomonadati</taxon>
        <taxon>Planctomycetota</taxon>
        <taxon>Planctomycetia</taxon>
        <taxon>Pirellulales</taxon>
        <taxon>Pirellulaceae</taxon>
        <taxon>Blastopirellula</taxon>
    </lineage>
</organism>
<dbReference type="Proteomes" id="UP000004358">
    <property type="component" value="Unassembled WGS sequence"/>
</dbReference>
<gene>
    <name evidence="1" type="ORF">DSM3645_27513</name>
</gene>
<accession>A3ZX24</accession>
<reference evidence="1 2" key="1">
    <citation type="submission" date="2006-02" db="EMBL/GenBank/DDBJ databases">
        <authorList>
            <person name="Amann R."/>
            <person name="Ferriera S."/>
            <person name="Johnson J."/>
            <person name="Kravitz S."/>
            <person name="Halpern A."/>
            <person name="Remington K."/>
            <person name="Beeson K."/>
            <person name="Tran B."/>
            <person name="Rogers Y.-H."/>
            <person name="Friedman R."/>
            <person name="Venter J.C."/>
        </authorList>
    </citation>
    <scope>NUCLEOTIDE SEQUENCE [LARGE SCALE GENOMIC DNA]</scope>
    <source>
        <strain evidence="1 2">DSM 3645</strain>
    </source>
</reference>
<sequence>MFQELFYFSRAWAIQDNVLITAQI</sequence>
<dbReference type="AlphaFoldDB" id="A3ZX24"/>
<name>A3ZX24_9BACT</name>
<evidence type="ECO:0000313" key="1">
    <source>
        <dbReference type="EMBL" id="EAQ78901.1"/>
    </source>
</evidence>
<dbReference type="HOGENOM" id="CLU_3420825_0_0_0"/>
<evidence type="ECO:0000313" key="2">
    <source>
        <dbReference type="Proteomes" id="UP000004358"/>
    </source>
</evidence>
<proteinExistence type="predicted"/>